<reference evidence="3" key="1">
    <citation type="journal article" date="2019" name="Int. J. Syst. Evol. Microbiol.">
        <title>The Global Catalogue of Microorganisms (GCM) 10K type strain sequencing project: providing services to taxonomists for standard genome sequencing and annotation.</title>
        <authorList>
            <consortium name="The Broad Institute Genomics Platform"/>
            <consortium name="The Broad Institute Genome Sequencing Center for Infectious Disease"/>
            <person name="Wu L."/>
            <person name="Ma J."/>
        </authorList>
    </citation>
    <scope>NUCLEOTIDE SEQUENCE [LARGE SCALE GENOMIC DNA]</scope>
    <source>
        <strain evidence="3">CGMCC 1.15475</strain>
    </source>
</reference>
<evidence type="ECO:0000313" key="3">
    <source>
        <dbReference type="Proteomes" id="UP001597273"/>
    </source>
</evidence>
<feature type="domain" description="DUF7379" evidence="1">
    <location>
        <begin position="229"/>
        <end position="347"/>
    </location>
</feature>
<dbReference type="PANTHER" id="PTHR37946:SF1">
    <property type="entry name" value="SLL1969 PROTEIN"/>
    <property type="match status" value="1"/>
</dbReference>
<organism evidence="2 3">
    <name type="scientific">Planococcus chinensis</name>
    <dbReference type="NCBI Taxonomy" id="272917"/>
    <lineage>
        <taxon>Bacteria</taxon>
        <taxon>Bacillati</taxon>
        <taxon>Bacillota</taxon>
        <taxon>Bacilli</taxon>
        <taxon>Bacillales</taxon>
        <taxon>Caryophanaceae</taxon>
        <taxon>Planococcus</taxon>
    </lineage>
</organism>
<gene>
    <name evidence="2" type="ORF">ACFSDB_08365</name>
</gene>
<evidence type="ECO:0000259" key="1">
    <source>
        <dbReference type="Pfam" id="PF24096"/>
    </source>
</evidence>
<dbReference type="Gene3D" id="3.40.50.1820">
    <property type="entry name" value="alpha/beta hydrolase"/>
    <property type="match status" value="1"/>
</dbReference>
<protein>
    <submittedName>
        <fullName evidence="2">Esterase/lipase family protein</fullName>
    </submittedName>
</protein>
<accession>A0ABW4QHC0</accession>
<dbReference type="EMBL" id="JBHUFW010000005">
    <property type="protein sequence ID" value="MFD1862944.1"/>
    <property type="molecule type" value="Genomic_DNA"/>
</dbReference>
<proteinExistence type="predicted"/>
<dbReference type="Pfam" id="PF24096">
    <property type="entry name" value="DUF7379"/>
    <property type="match status" value="1"/>
</dbReference>
<dbReference type="PANTHER" id="PTHR37946">
    <property type="entry name" value="SLL1969 PROTEIN"/>
    <property type="match status" value="1"/>
</dbReference>
<dbReference type="InterPro" id="IPR055803">
    <property type="entry name" value="DUF7379"/>
</dbReference>
<evidence type="ECO:0000313" key="2">
    <source>
        <dbReference type="EMBL" id="MFD1862944.1"/>
    </source>
</evidence>
<dbReference type="Proteomes" id="UP001597273">
    <property type="component" value="Unassembled WGS sequence"/>
</dbReference>
<keyword evidence="3" id="KW-1185">Reference proteome</keyword>
<dbReference type="SUPFAM" id="SSF53474">
    <property type="entry name" value="alpha/beta-Hydrolases"/>
    <property type="match status" value="1"/>
</dbReference>
<sequence length="451" mass="50123">MAERFISEQGNAITINTLAAPALEAFGQRSYLGGHVTIEETALPDSKINHPLHATCKTVYRVEIKEGLKDTHGSREGFAMNLICQEDEFFYSIQEEYLHLLDDGEVDDAELWTLLSPRVELPVPETVGGTHVSKISAGNVRHLLNRTEAEREKLAKRFKAGSLEISADAPEGSIQNRFYLVLNKFQESEETISSKGTSFLEFDGAGFRELEDGEVPDIPGDGLKRIAIIVHGLASRIREAYHELAIHLEREGYHVFGFDYLTINQPIADSGKGLSENIKNLRTKYPESEVLIVAHSMGGLVARSAEVVHGAEIDQLIMAGTPNSGSLLVSNQNLVRNLFLLGSLMKLLPIKSEDLRQLIVSKKLRGLDDLANKSAFISELNANDRLHYSKKYFSLAGHFEGAPHDLIVHSGNMTKINETHMPSIPVEKDHFGYFKGTGWHEPLDKALLYLK</sequence>
<dbReference type="RefSeq" id="WP_204891851.1">
    <property type="nucleotide sequence ID" value="NZ_JBHUFW010000005.1"/>
</dbReference>
<name>A0ABW4QHC0_9BACL</name>
<dbReference type="InterPro" id="IPR029058">
    <property type="entry name" value="AB_hydrolase_fold"/>
</dbReference>
<comment type="caution">
    <text evidence="2">The sequence shown here is derived from an EMBL/GenBank/DDBJ whole genome shotgun (WGS) entry which is preliminary data.</text>
</comment>